<protein>
    <submittedName>
        <fullName evidence="3">Uncharacterized protein</fullName>
    </submittedName>
</protein>
<sequence>MGKPSIFSKEYERRKKQRRKRIAFLVLLIVIASFSLLYWSPVSKFFTESQLYKELQAKYKDNQNTTVTENNENKSSLSSNKDKDNESEKKVEEKVEEKYFEIKLPDGTNARAVYEQSDSIIKFKFLTGNDKASFDISPSGRKMIILDGTTQDMLELSVDNSVKDLTYKFYTTKNKSKIYKDKTLSKNPQFIWHGTPKYISEDNIAYISLMPWFKTDKYIWMVDSKTNTHTYIKNISGKEIIFGNITDKGLEVTVDGAKKTISPDGKVL</sequence>
<keyword evidence="2" id="KW-1133">Transmembrane helix</keyword>
<feature type="compositionally biased region" description="Low complexity" evidence="1">
    <location>
        <begin position="63"/>
        <end position="79"/>
    </location>
</feature>
<keyword evidence="4" id="KW-1185">Reference proteome</keyword>
<evidence type="ECO:0000313" key="4">
    <source>
        <dbReference type="Proteomes" id="UP000184080"/>
    </source>
</evidence>
<keyword evidence="2" id="KW-0812">Transmembrane</keyword>
<feature type="transmembrane region" description="Helical" evidence="2">
    <location>
        <begin position="21"/>
        <end position="39"/>
    </location>
</feature>
<evidence type="ECO:0000256" key="1">
    <source>
        <dbReference type="SAM" id="MobiDB-lite"/>
    </source>
</evidence>
<dbReference type="EMBL" id="FQZO01000009">
    <property type="protein sequence ID" value="SHJ86006.1"/>
    <property type="molecule type" value="Genomic_DNA"/>
</dbReference>
<organism evidence="3 4">
    <name type="scientific">Clostridium amylolyticum</name>
    <dbReference type="NCBI Taxonomy" id="1121298"/>
    <lineage>
        <taxon>Bacteria</taxon>
        <taxon>Bacillati</taxon>
        <taxon>Bacillota</taxon>
        <taxon>Clostridia</taxon>
        <taxon>Eubacteriales</taxon>
        <taxon>Clostridiaceae</taxon>
        <taxon>Clostridium</taxon>
    </lineage>
</organism>
<dbReference type="OrthoDB" id="1952449at2"/>
<evidence type="ECO:0000313" key="3">
    <source>
        <dbReference type="EMBL" id="SHJ86006.1"/>
    </source>
</evidence>
<accession>A0A1M6MRG6</accession>
<gene>
    <name evidence="3" type="ORF">SAMN05444401_4087</name>
</gene>
<feature type="compositionally biased region" description="Basic and acidic residues" evidence="1">
    <location>
        <begin position="80"/>
        <end position="90"/>
    </location>
</feature>
<dbReference type="RefSeq" id="WP_073011261.1">
    <property type="nucleotide sequence ID" value="NZ_FQZO01000009.1"/>
</dbReference>
<dbReference type="Proteomes" id="UP000184080">
    <property type="component" value="Unassembled WGS sequence"/>
</dbReference>
<dbReference type="AlphaFoldDB" id="A0A1M6MRG6"/>
<reference evidence="3 4" key="1">
    <citation type="submission" date="2016-11" db="EMBL/GenBank/DDBJ databases">
        <authorList>
            <person name="Jaros S."/>
            <person name="Januszkiewicz K."/>
            <person name="Wedrychowicz H."/>
        </authorList>
    </citation>
    <scope>NUCLEOTIDE SEQUENCE [LARGE SCALE GENOMIC DNA]</scope>
    <source>
        <strain evidence="3 4">DSM 21864</strain>
    </source>
</reference>
<proteinExistence type="predicted"/>
<dbReference type="STRING" id="1121298.SAMN05444401_4087"/>
<name>A0A1M6MRG6_9CLOT</name>
<evidence type="ECO:0000256" key="2">
    <source>
        <dbReference type="SAM" id="Phobius"/>
    </source>
</evidence>
<feature type="region of interest" description="Disordered" evidence="1">
    <location>
        <begin position="63"/>
        <end position="90"/>
    </location>
</feature>
<keyword evidence="2" id="KW-0472">Membrane</keyword>